<feature type="transmembrane region" description="Helical" evidence="2">
    <location>
        <begin position="155"/>
        <end position="172"/>
    </location>
</feature>
<dbReference type="SUPFAM" id="SSF103481">
    <property type="entry name" value="Multidrug resistance efflux transporter EmrE"/>
    <property type="match status" value="2"/>
</dbReference>
<feature type="transmembrane region" description="Helical" evidence="2">
    <location>
        <begin position="91"/>
        <end position="111"/>
    </location>
</feature>
<feature type="domain" description="EamA" evidence="3">
    <location>
        <begin position="158"/>
        <end position="284"/>
    </location>
</feature>
<dbReference type="Pfam" id="PF00892">
    <property type="entry name" value="EamA"/>
    <property type="match status" value="2"/>
</dbReference>
<dbReference type="STRING" id="360412.LARV_03315"/>
<evidence type="ECO:0000256" key="1">
    <source>
        <dbReference type="ARBA" id="ARBA00007362"/>
    </source>
</evidence>
<dbReference type="InterPro" id="IPR000620">
    <property type="entry name" value="EamA_dom"/>
</dbReference>
<gene>
    <name evidence="4" type="ORF">LARV_03315</name>
</gene>
<feature type="transmembrane region" description="Helical" evidence="2">
    <location>
        <begin position="36"/>
        <end position="53"/>
    </location>
</feature>
<feature type="transmembrane region" description="Helical" evidence="2">
    <location>
        <begin position="6"/>
        <end position="24"/>
    </location>
</feature>
<protein>
    <submittedName>
        <fullName evidence="4">Predicted membrane protein</fullName>
    </submittedName>
</protein>
<comment type="similarity">
    <text evidence="1">Belongs to the EamA transporter family.</text>
</comment>
<feature type="transmembrane region" description="Helical" evidence="2">
    <location>
        <begin position="214"/>
        <end position="235"/>
    </location>
</feature>
<dbReference type="AlphaFoldDB" id="A0A0S7BNV2"/>
<sequence>MLPFVLGLSSALLGAGANLAARSLMQRISPRDFIPVNFMLMALMMLPGVPFFWHFEGGWLTVAILGGTVLLDTLGNFLYFRAFEINNAATASALLSLSPLFTLLLSGLVAFTPSPGWMDALAVLLIVAGTVVLQREMAAADAAADPARGTRFMRLLAPLGAALIFGATILPIKYLLGNRLLNPYTFYFLRAPLIALLAQLFFRPDYRWLTRSTLPLTAGRAVIVLAQWLLLLYALQGGKPATVKAVSDASPLFVLLAGSLFLHEKITRRKAAGVLGVVIGLALLAAGG</sequence>
<feature type="transmembrane region" description="Helical" evidence="2">
    <location>
        <begin position="241"/>
        <end position="262"/>
    </location>
</feature>
<dbReference type="RefSeq" id="WP_075074700.1">
    <property type="nucleotide sequence ID" value="NZ_DF967972.1"/>
</dbReference>
<keyword evidence="2" id="KW-0472">Membrane</keyword>
<feature type="transmembrane region" description="Helical" evidence="2">
    <location>
        <begin position="271"/>
        <end position="287"/>
    </location>
</feature>
<evidence type="ECO:0000313" key="4">
    <source>
        <dbReference type="EMBL" id="GAP15525.1"/>
    </source>
</evidence>
<reference evidence="4" key="1">
    <citation type="submission" date="2015-07" db="EMBL/GenBank/DDBJ databases">
        <title>Draft Genome Sequences of Anaerolinea thermolimosa IMO-1, Bellilinea caldifistulae GOMI-1, Leptolinea tardivitalis YMTK-2, Levilinea saccharolytica KIBI-1,Longilinea arvoryzae KOME-1, Previously Described as Members of the Anaerolineaceae (Chloroflexi).</title>
        <authorList>
            <person name="Sekiguchi Y."/>
            <person name="Ohashi A."/>
            <person name="Matsuura N."/>
            <person name="Tourlousse M.D."/>
        </authorList>
    </citation>
    <scope>NUCLEOTIDE SEQUENCE [LARGE SCALE GENOMIC DNA]</scope>
    <source>
        <strain evidence="4">KOME-1</strain>
    </source>
</reference>
<feature type="transmembrane region" description="Helical" evidence="2">
    <location>
        <begin position="117"/>
        <end position="134"/>
    </location>
</feature>
<dbReference type="EMBL" id="DF967972">
    <property type="protein sequence ID" value="GAP15525.1"/>
    <property type="molecule type" value="Genomic_DNA"/>
</dbReference>
<dbReference type="PANTHER" id="PTHR22911">
    <property type="entry name" value="ACYL-MALONYL CONDENSING ENZYME-RELATED"/>
    <property type="match status" value="1"/>
</dbReference>
<feature type="transmembrane region" description="Helical" evidence="2">
    <location>
        <begin position="184"/>
        <end position="202"/>
    </location>
</feature>
<keyword evidence="5" id="KW-1185">Reference proteome</keyword>
<keyword evidence="2" id="KW-1133">Transmembrane helix</keyword>
<feature type="domain" description="EamA" evidence="3">
    <location>
        <begin position="5"/>
        <end position="133"/>
    </location>
</feature>
<organism evidence="4">
    <name type="scientific">Longilinea arvoryzae</name>
    <dbReference type="NCBI Taxonomy" id="360412"/>
    <lineage>
        <taxon>Bacteria</taxon>
        <taxon>Bacillati</taxon>
        <taxon>Chloroflexota</taxon>
        <taxon>Anaerolineae</taxon>
        <taxon>Anaerolineales</taxon>
        <taxon>Anaerolineaceae</taxon>
        <taxon>Longilinea</taxon>
    </lineage>
</organism>
<proteinExistence type="inferred from homology"/>
<dbReference type="GO" id="GO:0016020">
    <property type="term" value="C:membrane"/>
    <property type="evidence" value="ECO:0007669"/>
    <property type="project" value="InterPro"/>
</dbReference>
<dbReference type="PANTHER" id="PTHR22911:SF137">
    <property type="entry name" value="SOLUTE CARRIER FAMILY 35 MEMBER G2-RELATED"/>
    <property type="match status" value="1"/>
</dbReference>
<keyword evidence="2" id="KW-0812">Transmembrane</keyword>
<name>A0A0S7BNV2_9CHLR</name>
<evidence type="ECO:0000259" key="3">
    <source>
        <dbReference type="Pfam" id="PF00892"/>
    </source>
</evidence>
<dbReference type="Gene3D" id="1.10.3730.20">
    <property type="match status" value="1"/>
</dbReference>
<accession>A0A0S7BNV2</accession>
<dbReference type="InterPro" id="IPR037185">
    <property type="entry name" value="EmrE-like"/>
</dbReference>
<feature type="transmembrane region" description="Helical" evidence="2">
    <location>
        <begin position="59"/>
        <end position="79"/>
    </location>
</feature>
<dbReference type="OrthoDB" id="2811262at2"/>
<evidence type="ECO:0000313" key="5">
    <source>
        <dbReference type="Proteomes" id="UP000055060"/>
    </source>
</evidence>
<evidence type="ECO:0000256" key="2">
    <source>
        <dbReference type="SAM" id="Phobius"/>
    </source>
</evidence>
<dbReference type="Proteomes" id="UP000055060">
    <property type="component" value="Unassembled WGS sequence"/>
</dbReference>